<keyword evidence="1" id="KW-0732">Signal</keyword>
<evidence type="ECO:0008006" key="4">
    <source>
        <dbReference type="Google" id="ProtNLM"/>
    </source>
</evidence>
<evidence type="ECO:0000256" key="1">
    <source>
        <dbReference type="SAM" id="SignalP"/>
    </source>
</evidence>
<dbReference type="PROSITE" id="PS51257">
    <property type="entry name" value="PROKAR_LIPOPROTEIN"/>
    <property type="match status" value="1"/>
</dbReference>
<accession>Q2IPG7</accession>
<dbReference type="HOGENOM" id="CLU_793753_0_0_7"/>
<feature type="signal peptide" evidence="1">
    <location>
        <begin position="1"/>
        <end position="19"/>
    </location>
</feature>
<dbReference type="InterPro" id="IPR011990">
    <property type="entry name" value="TPR-like_helical_dom_sf"/>
</dbReference>
<dbReference type="eggNOG" id="COG0457">
    <property type="taxonomic scope" value="Bacteria"/>
</dbReference>
<name>Q2IPG7_ANADE</name>
<evidence type="ECO:0000313" key="3">
    <source>
        <dbReference type="Proteomes" id="UP000001935"/>
    </source>
</evidence>
<proteinExistence type="predicted"/>
<evidence type="ECO:0000313" key="2">
    <source>
        <dbReference type="EMBL" id="ABC80701.1"/>
    </source>
</evidence>
<dbReference type="RefSeq" id="WP_011419984.1">
    <property type="nucleotide sequence ID" value="NC_007760.1"/>
</dbReference>
<dbReference type="SUPFAM" id="SSF48452">
    <property type="entry name" value="TPR-like"/>
    <property type="match status" value="1"/>
</dbReference>
<dbReference type="EMBL" id="CP000251">
    <property type="protein sequence ID" value="ABC80701.1"/>
    <property type="molecule type" value="Genomic_DNA"/>
</dbReference>
<dbReference type="STRING" id="290397.Adeh_0926"/>
<dbReference type="AlphaFoldDB" id="Q2IPG7"/>
<organism evidence="2 3">
    <name type="scientific">Anaeromyxobacter dehalogenans (strain 2CP-C)</name>
    <dbReference type="NCBI Taxonomy" id="290397"/>
    <lineage>
        <taxon>Bacteria</taxon>
        <taxon>Pseudomonadati</taxon>
        <taxon>Myxococcota</taxon>
        <taxon>Myxococcia</taxon>
        <taxon>Myxococcales</taxon>
        <taxon>Cystobacterineae</taxon>
        <taxon>Anaeromyxobacteraceae</taxon>
        <taxon>Anaeromyxobacter</taxon>
    </lineage>
</organism>
<gene>
    <name evidence="2" type="ordered locus">Adeh_0926</name>
</gene>
<protein>
    <recommendedName>
        <fullName evidence="4">Tetratricopeptide repeat protein</fullName>
    </recommendedName>
</protein>
<dbReference type="OrthoDB" id="5486787at2"/>
<dbReference type="KEGG" id="ade:Adeh_0926"/>
<reference evidence="2" key="1">
    <citation type="submission" date="2006-01" db="EMBL/GenBank/DDBJ databases">
        <title>Complete sequence of Anaeromyxobacter dehalogenans 2CP-C.</title>
        <authorList>
            <consortium name="US DOE Joint Genome Institute"/>
            <person name="Copeland A."/>
            <person name="Lucas S."/>
            <person name="Lapidus A."/>
            <person name="Barry K."/>
            <person name="Detter J.C."/>
            <person name="Glavina T."/>
            <person name="Hammon N."/>
            <person name="Israni S."/>
            <person name="Pitluck S."/>
            <person name="Brettin T."/>
            <person name="Bruce D."/>
            <person name="Han C."/>
            <person name="Tapia R."/>
            <person name="Gilna P."/>
            <person name="Kiss H."/>
            <person name="Schmutz J."/>
            <person name="Larimer F."/>
            <person name="Land M."/>
            <person name="Kyrpides N."/>
            <person name="Anderson I."/>
            <person name="Sanford R.A."/>
            <person name="Ritalahti K.M."/>
            <person name="Thomas H.S."/>
            <person name="Kirby J.R."/>
            <person name="Zhulin I.B."/>
            <person name="Loeffler F.E."/>
            <person name="Richardson P."/>
        </authorList>
    </citation>
    <scope>NUCLEOTIDE SEQUENCE</scope>
    <source>
        <strain evidence="2">2CP-C</strain>
    </source>
</reference>
<dbReference type="Gene3D" id="1.25.40.10">
    <property type="entry name" value="Tetratricopeptide repeat domain"/>
    <property type="match status" value="1"/>
</dbReference>
<sequence length="361" mass="37608">MTRRLAALALALAAACAGARRTAPPAEQVAFAPGEPVPGAAERDLAGKNAEELAAVGAAASQAGDFERAAAAWARLADAWPASPRAPEARLRAGLAYQRAGAWRLALERFRARAAGPGDAAGALEAEFGAAECRYHLGELDEAAAALAALAGRPGLEPAARVRALALRGVVERDAGREGEAERSLRLAVAGFEEASAAERLEPYFAAQAQYYLGELYRDRVAAIRLDPSTGDADALHGALERKSEALLSAQGEYLRAIRLGDARWAVAAGARVGELYDGLRRELLAAPLPPGLDAARAEAYRAELRGQVAVLASKAASAYEQTLDWARRAGVDDPALLDGAREALSRLEQAAADGPAAPAR</sequence>
<feature type="chain" id="PRO_5004210614" description="Tetratricopeptide repeat protein" evidence="1">
    <location>
        <begin position="20"/>
        <end position="361"/>
    </location>
</feature>
<dbReference type="Proteomes" id="UP000001935">
    <property type="component" value="Chromosome"/>
</dbReference>